<feature type="domain" description="M23ase beta-sheet core" evidence="3">
    <location>
        <begin position="298"/>
        <end position="339"/>
    </location>
</feature>
<dbReference type="CDD" id="cd12797">
    <property type="entry name" value="M23_peptidase"/>
    <property type="match status" value="1"/>
</dbReference>
<dbReference type="SUPFAM" id="SSF51261">
    <property type="entry name" value="Duplicated hybrid motif"/>
    <property type="match status" value="1"/>
</dbReference>
<dbReference type="InterPro" id="IPR050570">
    <property type="entry name" value="Cell_wall_metabolism_enzyme"/>
</dbReference>
<evidence type="ECO:0000256" key="1">
    <source>
        <dbReference type="ARBA" id="ARBA00022729"/>
    </source>
</evidence>
<feature type="compositionally biased region" description="Pro residues" evidence="2">
    <location>
        <begin position="246"/>
        <end position="267"/>
    </location>
</feature>
<proteinExistence type="predicted"/>
<dbReference type="EMBL" id="JBHRWW010000040">
    <property type="protein sequence ID" value="MFC3690558.1"/>
    <property type="molecule type" value="Genomic_DNA"/>
</dbReference>
<dbReference type="RefSeq" id="WP_376985819.1">
    <property type="nucleotide sequence ID" value="NZ_JBHRWW010000040.1"/>
</dbReference>
<comment type="caution">
    <text evidence="4">The sequence shown here is derived from an EMBL/GenBank/DDBJ whole genome shotgun (WGS) entry which is preliminary data.</text>
</comment>
<dbReference type="InterPro" id="IPR016047">
    <property type="entry name" value="M23ase_b-sheet_dom"/>
</dbReference>
<dbReference type="PANTHER" id="PTHR21666:SF289">
    <property type="entry name" value="L-ALA--D-GLU ENDOPEPTIDASE"/>
    <property type="match status" value="1"/>
</dbReference>
<dbReference type="Proteomes" id="UP001595685">
    <property type="component" value="Unassembled WGS sequence"/>
</dbReference>
<keyword evidence="5" id="KW-1185">Reference proteome</keyword>
<feature type="non-terminal residue" evidence="4">
    <location>
        <position position="341"/>
    </location>
</feature>
<dbReference type="Gene3D" id="2.70.70.10">
    <property type="entry name" value="Glucose Permease (Domain IIA)"/>
    <property type="match status" value="1"/>
</dbReference>
<reference evidence="5" key="1">
    <citation type="journal article" date="2019" name="Int. J. Syst. Evol. Microbiol.">
        <title>The Global Catalogue of Microorganisms (GCM) 10K type strain sequencing project: providing services to taxonomists for standard genome sequencing and annotation.</title>
        <authorList>
            <consortium name="The Broad Institute Genomics Platform"/>
            <consortium name="The Broad Institute Genome Sequencing Center for Infectious Disease"/>
            <person name="Wu L."/>
            <person name="Ma J."/>
        </authorList>
    </citation>
    <scope>NUCLEOTIDE SEQUENCE [LARGE SCALE GENOMIC DNA]</scope>
    <source>
        <strain evidence="5">NCAIM B.02333</strain>
    </source>
</reference>
<sequence>PGARAAVDQAQAEASAARQRDAQLAEELSLAEAAVTAAGLALTERTGQADATEKVVASVAREVYQGSGFTPLTILVEAESAGDYADMVAFAAVARRSQNQALSRLRVQQVDIRNAEARLTAERERVEELKRLAAEQVLTTEAAEDAARDAQAALQTLVTAEDEAVAQFAAAKAAEEADIAALEAEGDRLEAQLAAIAEAERQAELERQRVAAAEAEAERQRVAEAERQRQAEIARQRAEAAANNRPVPPPPPPVRAAPRPPAAPAPPASDGFLLRPSDGRISSQFGYRIHPITGVRKLHTGTDFAAPCGSPIRAAADGRIVSAGWGGGYGNFTVISHGNVG</sequence>
<dbReference type="InterPro" id="IPR011055">
    <property type="entry name" value="Dup_hybrid_motif"/>
</dbReference>
<name>A0ABV7WKY4_9MICO</name>
<feature type="compositionally biased region" description="Basic and acidic residues" evidence="2">
    <location>
        <begin position="221"/>
        <end position="238"/>
    </location>
</feature>
<evidence type="ECO:0000313" key="5">
    <source>
        <dbReference type="Proteomes" id="UP001595685"/>
    </source>
</evidence>
<feature type="region of interest" description="Disordered" evidence="2">
    <location>
        <begin position="221"/>
        <end position="276"/>
    </location>
</feature>
<feature type="non-terminal residue" evidence="4">
    <location>
        <position position="1"/>
    </location>
</feature>
<protein>
    <submittedName>
        <fullName evidence="4">Peptidoglycan DD-metalloendopeptidase family protein</fullName>
    </submittedName>
</protein>
<evidence type="ECO:0000256" key="2">
    <source>
        <dbReference type="SAM" id="MobiDB-lite"/>
    </source>
</evidence>
<keyword evidence="1" id="KW-0732">Signal</keyword>
<evidence type="ECO:0000259" key="3">
    <source>
        <dbReference type="Pfam" id="PF01551"/>
    </source>
</evidence>
<dbReference type="PANTHER" id="PTHR21666">
    <property type="entry name" value="PEPTIDASE-RELATED"/>
    <property type="match status" value="1"/>
</dbReference>
<dbReference type="Pfam" id="PF01551">
    <property type="entry name" value="Peptidase_M23"/>
    <property type="match status" value="1"/>
</dbReference>
<accession>A0ABV7WKY4</accession>
<evidence type="ECO:0000313" key="4">
    <source>
        <dbReference type="EMBL" id="MFC3690558.1"/>
    </source>
</evidence>
<gene>
    <name evidence="4" type="ORF">ACFOLH_19605</name>
</gene>
<organism evidence="4 5">
    <name type="scientific">Aquipuribacter hungaricus</name>
    <dbReference type="NCBI Taxonomy" id="545624"/>
    <lineage>
        <taxon>Bacteria</taxon>
        <taxon>Bacillati</taxon>
        <taxon>Actinomycetota</taxon>
        <taxon>Actinomycetes</taxon>
        <taxon>Micrococcales</taxon>
        <taxon>Intrasporangiaceae</taxon>
        <taxon>Aquipuribacter</taxon>
    </lineage>
</organism>